<dbReference type="Proteomes" id="UP000053660">
    <property type="component" value="Unassembled WGS sequence"/>
</dbReference>
<dbReference type="SUPFAM" id="SSF53686">
    <property type="entry name" value="Tryptophan synthase beta subunit-like PLP-dependent enzymes"/>
    <property type="match status" value="1"/>
</dbReference>
<protein>
    <submittedName>
        <fullName evidence="2">Pyridoxal-phosphate dependent protein</fullName>
    </submittedName>
</protein>
<evidence type="ECO:0000313" key="3">
    <source>
        <dbReference type="Proteomes" id="UP000053660"/>
    </source>
</evidence>
<organism evidence="2 3">
    <name type="scientific">Oesophagostomum dentatum</name>
    <name type="common">Nodular worm</name>
    <dbReference type="NCBI Taxonomy" id="61180"/>
    <lineage>
        <taxon>Eukaryota</taxon>
        <taxon>Metazoa</taxon>
        <taxon>Ecdysozoa</taxon>
        <taxon>Nematoda</taxon>
        <taxon>Chromadorea</taxon>
        <taxon>Rhabditida</taxon>
        <taxon>Rhabditina</taxon>
        <taxon>Rhabditomorpha</taxon>
        <taxon>Strongyloidea</taxon>
        <taxon>Strongylidae</taxon>
        <taxon>Oesophagostomum</taxon>
    </lineage>
</organism>
<feature type="domain" description="Tryptophan synthase beta chain-like PALP" evidence="1">
    <location>
        <begin position="48"/>
        <end position="266"/>
    </location>
</feature>
<dbReference type="AlphaFoldDB" id="A0A0B1S2R8"/>
<keyword evidence="3" id="KW-1185">Reference proteome</keyword>
<dbReference type="Pfam" id="PF00291">
    <property type="entry name" value="PALP"/>
    <property type="match status" value="1"/>
</dbReference>
<feature type="non-terminal residue" evidence="2">
    <location>
        <position position="1"/>
    </location>
</feature>
<evidence type="ECO:0000313" key="2">
    <source>
        <dbReference type="EMBL" id="KHJ78161.1"/>
    </source>
</evidence>
<proteinExistence type="predicted"/>
<dbReference type="InterPro" id="IPR050214">
    <property type="entry name" value="Cys_Synth/Cystath_Beta-Synth"/>
</dbReference>
<dbReference type="Gene3D" id="3.40.50.1100">
    <property type="match status" value="2"/>
</dbReference>
<name>A0A0B1S2R8_OESDE</name>
<dbReference type="InterPro" id="IPR001926">
    <property type="entry name" value="TrpB-like_PALP"/>
</dbReference>
<reference evidence="2 3" key="1">
    <citation type="submission" date="2014-03" db="EMBL/GenBank/DDBJ databases">
        <title>Draft genome of the hookworm Oesophagostomum dentatum.</title>
        <authorList>
            <person name="Mitreva M."/>
        </authorList>
    </citation>
    <scope>NUCLEOTIDE SEQUENCE [LARGE SCALE GENOMIC DNA]</scope>
    <source>
        <strain evidence="2 3">OD-Hann</strain>
    </source>
</reference>
<dbReference type="FunFam" id="3.40.50.1100:FF:000079">
    <property type="entry name" value="Putative pyridoxal-phosphate dependent protein F13B12.4"/>
    <property type="match status" value="1"/>
</dbReference>
<accession>A0A0B1S2R8</accession>
<sequence length="314" mass="35169">LFHIFQPNGFPNVDIIFKNETASKTHTLKHRFAWALLMWMISEGKVSTNLEPEKLNQITGHGGKIIKTDASLRIVRAQEEAEKNNGFFTNQDGNAMHAEDIHESGNYTHESTNVFHEILQQLREDETQQKKIPDYFVHSAGTGGTISSVGRYAKRYNIPTKILLADSEYSIFHDYVLYNKFTNETGTEIWKEPGIAGIGAGYDVKPLIHGNTTSLTGSVVDESMKMPDLASVAAMHILRERGIGGGASTALNFLVSLHKAYQLKDGNHISDRLTIATILGDPAEYYETTYFNPDWINRLFAERGGMKGLNCWKD</sequence>
<dbReference type="GO" id="GO:0019344">
    <property type="term" value="P:cysteine biosynthetic process"/>
    <property type="evidence" value="ECO:0007669"/>
    <property type="project" value="UniProtKB-ARBA"/>
</dbReference>
<dbReference type="OrthoDB" id="10259545at2759"/>
<gene>
    <name evidence="2" type="ORF">OESDEN_22219</name>
</gene>
<feature type="non-terminal residue" evidence="2">
    <location>
        <position position="314"/>
    </location>
</feature>
<dbReference type="PANTHER" id="PTHR10314">
    <property type="entry name" value="CYSTATHIONINE BETA-SYNTHASE"/>
    <property type="match status" value="1"/>
</dbReference>
<dbReference type="InterPro" id="IPR036052">
    <property type="entry name" value="TrpB-like_PALP_sf"/>
</dbReference>
<dbReference type="EMBL" id="KN610048">
    <property type="protein sequence ID" value="KHJ78161.1"/>
    <property type="molecule type" value="Genomic_DNA"/>
</dbReference>
<evidence type="ECO:0000259" key="1">
    <source>
        <dbReference type="Pfam" id="PF00291"/>
    </source>
</evidence>